<protein>
    <submittedName>
        <fullName evidence="1">Uncharacterized protein</fullName>
    </submittedName>
</protein>
<proteinExistence type="predicted"/>
<reference evidence="1" key="1">
    <citation type="submission" date="2020-04" db="EMBL/GenBank/DDBJ databases">
        <authorList>
            <person name="Chiriac C."/>
            <person name="Salcher M."/>
            <person name="Ghai R."/>
            <person name="Kavagutti S V."/>
        </authorList>
    </citation>
    <scope>NUCLEOTIDE SEQUENCE</scope>
</reference>
<evidence type="ECO:0000313" key="2">
    <source>
        <dbReference type="EMBL" id="CAB4134340.1"/>
    </source>
</evidence>
<name>A0A6J5L8C3_9CAUD</name>
<accession>A0A6J5L8C3</accession>
<evidence type="ECO:0000313" key="1">
    <source>
        <dbReference type="EMBL" id="CAB4128039.1"/>
    </source>
</evidence>
<sequence length="30" mass="3476">MIELIAIALILTVAVILKHIDENEDWTKRN</sequence>
<dbReference type="EMBL" id="LR796281">
    <property type="protein sequence ID" value="CAB4134340.1"/>
    <property type="molecule type" value="Genomic_DNA"/>
</dbReference>
<organism evidence="1">
    <name type="scientific">uncultured Caudovirales phage</name>
    <dbReference type="NCBI Taxonomy" id="2100421"/>
    <lineage>
        <taxon>Viruses</taxon>
        <taxon>Duplodnaviria</taxon>
        <taxon>Heunggongvirae</taxon>
        <taxon>Uroviricota</taxon>
        <taxon>Caudoviricetes</taxon>
        <taxon>Peduoviridae</taxon>
        <taxon>Maltschvirus</taxon>
        <taxon>Maltschvirus maltsch</taxon>
    </lineage>
</organism>
<gene>
    <name evidence="1" type="ORF">UFOVP104_12</name>
    <name evidence="2" type="ORF">UFOVP271_47</name>
</gene>
<dbReference type="EMBL" id="LR796219">
    <property type="protein sequence ID" value="CAB4128039.1"/>
    <property type="molecule type" value="Genomic_DNA"/>
</dbReference>